<dbReference type="KEGG" id="mela:C6568_01615"/>
<evidence type="ECO:0000313" key="4">
    <source>
        <dbReference type="Proteomes" id="UP000237925"/>
    </source>
</evidence>
<evidence type="ECO:0000256" key="1">
    <source>
        <dbReference type="SAM" id="MobiDB-lite"/>
    </source>
</evidence>
<dbReference type="AlphaFoldDB" id="A0A2R3Q8U0"/>
<feature type="compositionally biased region" description="Low complexity" evidence="1">
    <location>
        <begin position="20"/>
        <end position="40"/>
    </location>
</feature>
<feature type="signal peptide" evidence="2">
    <location>
        <begin position="1"/>
        <end position="19"/>
    </location>
</feature>
<feature type="region of interest" description="Disordered" evidence="1">
    <location>
        <begin position="20"/>
        <end position="69"/>
    </location>
</feature>
<organism evidence="3 4">
    <name type="scientific">Melaminivora suipulveris</name>
    <dbReference type="NCBI Taxonomy" id="2109913"/>
    <lineage>
        <taxon>Bacteria</taxon>
        <taxon>Pseudomonadati</taxon>
        <taxon>Pseudomonadota</taxon>
        <taxon>Betaproteobacteria</taxon>
        <taxon>Burkholderiales</taxon>
        <taxon>Comamonadaceae</taxon>
        <taxon>Melaminivora</taxon>
    </lineage>
</organism>
<proteinExistence type="predicted"/>
<keyword evidence="4" id="KW-1185">Reference proteome</keyword>
<reference evidence="3 4" key="1">
    <citation type="submission" date="2018-03" db="EMBL/GenBank/DDBJ databases">
        <title>Genome sequencing of Melaminivora sp.</title>
        <authorList>
            <person name="Kim S.-J."/>
            <person name="Heo J."/>
            <person name="Ahn J.-H."/>
            <person name="Kwon S.-W."/>
        </authorList>
    </citation>
    <scope>NUCLEOTIDE SEQUENCE [LARGE SCALE GENOMIC DNA]</scope>
    <source>
        <strain evidence="3 4">SC2-9</strain>
    </source>
</reference>
<sequence length="69" mass="6926">MKQLLAALTAGLLALGAQAQAPAAPAQPSTPAVSAAAPHAKVAKSHKARKAGHKKVAKKRVRKAAQQSA</sequence>
<feature type="compositionally biased region" description="Basic residues" evidence="1">
    <location>
        <begin position="41"/>
        <end position="63"/>
    </location>
</feature>
<keyword evidence="2" id="KW-0732">Signal</keyword>
<dbReference type="Proteomes" id="UP000237925">
    <property type="component" value="Chromosome"/>
</dbReference>
<feature type="chain" id="PRO_5015334821" description="Acid-shock protein" evidence="2">
    <location>
        <begin position="20"/>
        <end position="69"/>
    </location>
</feature>
<evidence type="ECO:0008006" key="5">
    <source>
        <dbReference type="Google" id="ProtNLM"/>
    </source>
</evidence>
<protein>
    <recommendedName>
        <fullName evidence="5">Acid-shock protein</fullName>
    </recommendedName>
</protein>
<dbReference type="EMBL" id="CP027667">
    <property type="protein sequence ID" value="AVO48094.1"/>
    <property type="molecule type" value="Genomic_DNA"/>
</dbReference>
<gene>
    <name evidence="3" type="ORF">C6568_01615</name>
</gene>
<accession>A0A2R3Q8U0</accession>
<dbReference type="RefSeq" id="WP_106682577.1">
    <property type="nucleotide sequence ID" value="NZ_CP027667.1"/>
</dbReference>
<evidence type="ECO:0000313" key="3">
    <source>
        <dbReference type="EMBL" id="AVO48094.1"/>
    </source>
</evidence>
<name>A0A2R3Q8U0_9BURK</name>
<evidence type="ECO:0000256" key="2">
    <source>
        <dbReference type="SAM" id="SignalP"/>
    </source>
</evidence>